<sequence>MKMDDKQFEKRMVLLKKSYDRMDTQLDPNKVLQQIDEEKATHNTQVIQKNPVKRQKASVWLVSIASVLLLGILGTSYMIQQPEELSNSEQQIMQEKQEEQQKTYRDWANELTEKYEHQKEEIRKELMVSLDELNAFSYIQNIENEFNNYTNNRSAERITAEMAENLQRMEDSLLEKLTTPRRVFEAIDGKKPLTFEESYKIYDLYEQPAIQLESFYSGLLEPYEHLLKKKVPSSQYPLELQTIIETASEQGMELSINDNGSYAFKANPINGAFAFEEAKYLHPDSLGYFEYSQKGYLVMDKDDVRYSLEETLEILTSFERALLADKNPGSRYYYMLRDRFEYTWTALLKGTPKHPALLADGTINKDYITFLQQLADGKHSKVVKQIAATILQELAQQQTSTTRDGLAAYDIWQALLQAKGEKAGFRNYDTFHFSYMDEAEAVRIDKLYQQYREGGKETLLNQLSPIDMVALYLYAIMVGDHALQQALVIPNTVIDTSRFNHLDNLTAISQLGESNVPHKYPLVSVRMKEDSNDKAVIIKLMKNNNGHNRIIGIAD</sequence>
<evidence type="ECO:0000256" key="1">
    <source>
        <dbReference type="SAM" id="Phobius"/>
    </source>
</evidence>
<dbReference type="EMBL" id="LGCI01000006">
    <property type="protein sequence ID" value="KOY82065.1"/>
    <property type="molecule type" value="Genomic_DNA"/>
</dbReference>
<dbReference type="PATRIC" id="fig|33935.3.peg.3996"/>
<accession>A0A0N0UWQ3</accession>
<evidence type="ECO:0000313" key="2">
    <source>
        <dbReference type="EMBL" id="KOY82065.1"/>
    </source>
</evidence>
<keyword evidence="1" id="KW-0812">Transmembrane</keyword>
<organism evidence="2 3">
    <name type="scientific">Lysinibacillus macroides</name>
    <dbReference type="NCBI Taxonomy" id="33935"/>
    <lineage>
        <taxon>Bacteria</taxon>
        <taxon>Bacillati</taxon>
        <taxon>Bacillota</taxon>
        <taxon>Bacilli</taxon>
        <taxon>Bacillales</taxon>
        <taxon>Bacillaceae</taxon>
        <taxon>Lysinibacillus</taxon>
    </lineage>
</organism>
<name>A0A0N0UWQ3_9BACI</name>
<protein>
    <submittedName>
        <fullName evidence="2">Uncharacterized protein</fullName>
    </submittedName>
</protein>
<dbReference type="Proteomes" id="UP000037977">
    <property type="component" value="Unassembled WGS sequence"/>
</dbReference>
<feature type="transmembrane region" description="Helical" evidence="1">
    <location>
        <begin position="59"/>
        <end position="79"/>
    </location>
</feature>
<proteinExistence type="predicted"/>
<keyword evidence="3" id="KW-1185">Reference proteome</keyword>
<dbReference type="AlphaFoldDB" id="A0A0N0UWQ3"/>
<gene>
    <name evidence="2" type="ORF">ADM90_10470</name>
</gene>
<keyword evidence="1" id="KW-0472">Membrane</keyword>
<comment type="caution">
    <text evidence="2">The sequence shown here is derived from an EMBL/GenBank/DDBJ whole genome shotgun (WGS) entry which is preliminary data.</text>
</comment>
<keyword evidence="1" id="KW-1133">Transmembrane helix</keyword>
<reference evidence="2 3" key="1">
    <citation type="submission" date="2015-07" db="EMBL/GenBank/DDBJ databases">
        <title>Genome sequencing project for genomic taxonomy and phylogenomics of Bacillus-like bacteria.</title>
        <authorList>
            <person name="Liu B."/>
            <person name="Wang J."/>
            <person name="Zhu Y."/>
            <person name="Liu G."/>
            <person name="Chen Q."/>
            <person name="Chen Z."/>
            <person name="Che J."/>
            <person name="Ge C."/>
            <person name="Shi H."/>
            <person name="Pan Z."/>
            <person name="Liu X."/>
        </authorList>
    </citation>
    <scope>NUCLEOTIDE SEQUENCE [LARGE SCALE GENOMIC DNA]</scope>
    <source>
        <strain evidence="2 3">DSM 54</strain>
    </source>
</reference>
<evidence type="ECO:0000313" key="3">
    <source>
        <dbReference type="Proteomes" id="UP000037977"/>
    </source>
</evidence>
<dbReference type="STRING" id="33935.ADM90_10470"/>